<reference evidence="1 2" key="1">
    <citation type="journal article" date="2007" name="Nature">
        <title>Evolution of genes and genomes on the Drosophila phylogeny.</title>
        <authorList>
            <consortium name="Drosophila 12 Genomes Consortium"/>
            <person name="Clark A.G."/>
            <person name="Eisen M.B."/>
            <person name="Smith D.R."/>
            <person name="Bergman C.M."/>
            <person name="Oliver B."/>
            <person name="Markow T.A."/>
            <person name="Kaufman T.C."/>
            <person name="Kellis M."/>
            <person name="Gelbart W."/>
            <person name="Iyer V.N."/>
            <person name="Pollard D.A."/>
            <person name="Sackton T.B."/>
            <person name="Larracuente A.M."/>
            <person name="Singh N.D."/>
            <person name="Abad J.P."/>
            <person name="Abt D.N."/>
            <person name="Adryan B."/>
            <person name="Aguade M."/>
            <person name="Akashi H."/>
            <person name="Anderson W.W."/>
            <person name="Aquadro C.F."/>
            <person name="Ardell D.H."/>
            <person name="Arguello R."/>
            <person name="Artieri C.G."/>
            <person name="Barbash D.A."/>
            <person name="Barker D."/>
            <person name="Barsanti P."/>
            <person name="Batterham P."/>
            <person name="Batzoglou S."/>
            <person name="Begun D."/>
            <person name="Bhutkar A."/>
            <person name="Blanco E."/>
            <person name="Bosak S.A."/>
            <person name="Bradley R.K."/>
            <person name="Brand A.D."/>
            <person name="Brent M.R."/>
            <person name="Brooks A.N."/>
            <person name="Brown R.H."/>
            <person name="Butlin R.K."/>
            <person name="Caggese C."/>
            <person name="Calvi B.R."/>
            <person name="Bernardo de Carvalho A."/>
            <person name="Caspi A."/>
            <person name="Castrezana S."/>
            <person name="Celniker S.E."/>
            <person name="Chang J.L."/>
            <person name="Chapple C."/>
            <person name="Chatterji S."/>
            <person name="Chinwalla A."/>
            <person name="Civetta A."/>
            <person name="Clifton S.W."/>
            <person name="Comeron J.M."/>
            <person name="Costello J.C."/>
            <person name="Coyne J.A."/>
            <person name="Daub J."/>
            <person name="David R.G."/>
            <person name="Delcher A.L."/>
            <person name="Delehaunty K."/>
            <person name="Do C.B."/>
            <person name="Ebling H."/>
            <person name="Edwards K."/>
            <person name="Eickbush T."/>
            <person name="Evans J.D."/>
            <person name="Filipski A."/>
            <person name="Findeiss S."/>
            <person name="Freyhult E."/>
            <person name="Fulton L."/>
            <person name="Fulton R."/>
            <person name="Garcia A.C."/>
            <person name="Gardiner A."/>
            <person name="Garfield D.A."/>
            <person name="Garvin B.E."/>
            <person name="Gibson G."/>
            <person name="Gilbert D."/>
            <person name="Gnerre S."/>
            <person name="Godfrey J."/>
            <person name="Good R."/>
            <person name="Gotea V."/>
            <person name="Gravely B."/>
            <person name="Greenberg A.J."/>
            <person name="Griffiths-Jones S."/>
            <person name="Gross S."/>
            <person name="Guigo R."/>
            <person name="Gustafson E.A."/>
            <person name="Haerty W."/>
            <person name="Hahn M.W."/>
            <person name="Halligan D.L."/>
            <person name="Halpern A.L."/>
            <person name="Halter G.M."/>
            <person name="Han M.V."/>
            <person name="Heger A."/>
            <person name="Hillier L."/>
            <person name="Hinrichs A.S."/>
            <person name="Holmes I."/>
            <person name="Hoskins R.A."/>
            <person name="Hubisz M.J."/>
            <person name="Hultmark D."/>
            <person name="Huntley M.A."/>
            <person name="Jaffe D.B."/>
            <person name="Jagadeeshan S."/>
            <person name="Jeck W.R."/>
            <person name="Johnson J."/>
            <person name="Jones C.D."/>
            <person name="Jordan W.C."/>
            <person name="Karpen G.H."/>
            <person name="Kataoka E."/>
            <person name="Keightley P.D."/>
            <person name="Kheradpour P."/>
            <person name="Kirkness E.F."/>
            <person name="Koerich L.B."/>
            <person name="Kristiansen K."/>
            <person name="Kudrna D."/>
            <person name="Kulathinal R.J."/>
            <person name="Kumar S."/>
            <person name="Kwok R."/>
            <person name="Lander E."/>
            <person name="Langley C.H."/>
            <person name="Lapoint R."/>
            <person name="Lazzaro B.P."/>
            <person name="Lee S.J."/>
            <person name="Levesque L."/>
            <person name="Li R."/>
            <person name="Lin C.F."/>
            <person name="Lin M.F."/>
            <person name="Lindblad-Toh K."/>
            <person name="Llopart A."/>
            <person name="Long M."/>
            <person name="Low L."/>
            <person name="Lozovsky E."/>
            <person name="Lu J."/>
            <person name="Luo M."/>
            <person name="Machado C.A."/>
            <person name="Makalowski W."/>
            <person name="Marzo M."/>
            <person name="Matsuda M."/>
            <person name="Matzkin L."/>
            <person name="McAllister B."/>
            <person name="McBride C.S."/>
            <person name="McKernan B."/>
            <person name="McKernan K."/>
            <person name="Mendez-Lago M."/>
            <person name="Minx P."/>
            <person name="Mollenhauer M.U."/>
            <person name="Montooth K."/>
            <person name="Mount S.M."/>
            <person name="Mu X."/>
            <person name="Myers E."/>
            <person name="Negre B."/>
            <person name="Newfeld S."/>
            <person name="Nielsen R."/>
            <person name="Noor M.A."/>
            <person name="O'Grady P."/>
            <person name="Pachter L."/>
            <person name="Papaceit M."/>
            <person name="Parisi M.J."/>
            <person name="Parisi M."/>
            <person name="Parts L."/>
            <person name="Pedersen J.S."/>
            <person name="Pesole G."/>
            <person name="Phillippy A.M."/>
            <person name="Ponting C.P."/>
            <person name="Pop M."/>
            <person name="Porcelli D."/>
            <person name="Powell J.R."/>
            <person name="Prohaska S."/>
            <person name="Pruitt K."/>
            <person name="Puig M."/>
            <person name="Quesneville H."/>
            <person name="Ram K.R."/>
            <person name="Rand D."/>
            <person name="Rasmussen M.D."/>
            <person name="Reed L.K."/>
            <person name="Reenan R."/>
            <person name="Reily A."/>
            <person name="Remington K.A."/>
            <person name="Rieger T.T."/>
            <person name="Ritchie M.G."/>
            <person name="Robin C."/>
            <person name="Rogers Y.H."/>
            <person name="Rohde C."/>
            <person name="Rozas J."/>
            <person name="Rubenfield M.J."/>
            <person name="Ruiz A."/>
            <person name="Russo S."/>
            <person name="Salzberg S.L."/>
            <person name="Sanchez-Gracia A."/>
            <person name="Saranga D.J."/>
            <person name="Sato H."/>
            <person name="Schaeffer S.W."/>
            <person name="Schatz M.C."/>
            <person name="Schlenke T."/>
            <person name="Schwartz R."/>
            <person name="Segarra C."/>
            <person name="Singh R.S."/>
            <person name="Sirot L."/>
            <person name="Sirota M."/>
            <person name="Sisneros N.B."/>
            <person name="Smith C.D."/>
            <person name="Smith T.F."/>
            <person name="Spieth J."/>
            <person name="Stage D.E."/>
            <person name="Stark A."/>
            <person name="Stephan W."/>
            <person name="Strausberg R.L."/>
            <person name="Strempel S."/>
            <person name="Sturgill D."/>
            <person name="Sutton G."/>
            <person name="Sutton G.G."/>
            <person name="Tao W."/>
            <person name="Teichmann S."/>
            <person name="Tobari Y.N."/>
            <person name="Tomimura Y."/>
            <person name="Tsolas J.M."/>
            <person name="Valente V.L."/>
            <person name="Venter E."/>
            <person name="Venter J.C."/>
            <person name="Vicario S."/>
            <person name="Vieira F.G."/>
            <person name="Vilella A.J."/>
            <person name="Villasante A."/>
            <person name="Walenz B."/>
            <person name="Wang J."/>
            <person name="Wasserman M."/>
            <person name="Watts T."/>
            <person name="Wilson D."/>
            <person name="Wilson R.K."/>
            <person name="Wing R.A."/>
            <person name="Wolfner M.F."/>
            <person name="Wong A."/>
            <person name="Wong G.K."/>
            <person name="Wu C.I."/>
            <person name="Wu G."/>
            <person name="Yamamoto D."/>
            <person name="Yang H.P."/>
            <person name="Yang S.P."/>
            <person name="Yorke J.A."/>
            <person name="Yoshida K."/>
            <person name="Zdobnov E."/>
            <person name="Zhang P."/>
            <person name="Zhang Y."/>
            <person name="Zimin A.V."/>
            <person name="Baldwin J."/>
            <person name="Abdouelleil A."/>
            <person name="Abdulkadir J."/>
            <person name="Abebe A."/>
            <person name="Abera B."/>
            <person name="Abreu J."/>
            <person name="Acer S.C."/>
            <person name="Aftuck L."/>
            <person name="Alexander A."/>
            <person name="An P."/>
            <person name="Anderson E."/>
            <person name="Anderson S."/>
            <person name="Arachi H."/>
            <person name="Azer M."/>
            <person name="Bachantsang P."/>
            <person name="Barry A."/>
            <person name="Bayul T."/>
            <person name="Berlin A."/>
            <person name="Bessette D."/>
            <person name="Bloom T."/>
            <person name="Blye J."/>
            <person name="Boguslavskiy L."/>
            <person name="Bonnet C."/>
            <person name="Boukhgalter B."/>
            <person name="Bourzgui I."/>
            <person name="Brown A."/>
            <person name="Cahill P."/>
            <person name="Channer S."/>
            <person name="Cheshatsang Y."/>
            <person name="Chuda L."/>
            <person name="Citroen M."/>
            <person name="Collymore A."/>
            <person name="Cooke P."/>
            <person name="Costello M."/>
            <person name="D'Aco K."/>
            <person name="Daza R."/>
            <person name="De Haan G."/>
            <person name="DeGray S."/>
            <person name="DeMaso C."/>
            <person name="Dhargay N."/>
            <person name="Dooley K."/>
            <person name="Dooley E."/>
            <person name="Doricent M."/>
            <person name="Dorje P."/>
            <person name="Dorjee K."/>
            <person name="Dupes A."/>
            <person name="Elong R."/>
            <person name="Falk J."/>
            <person name="Farina A."/>
            <person name="Faro S."/>
            <person name="Ferguson D."/>
            <person name="Fisher S."/>
            <person name="Foley C.D."/>
            <person name="Franke A."/>
            <person name="Friedrich D."/>
            <person name="Gadbois L."/>
            <person name="Gearin G."/>
            <person name="Gearin C.R."/>
            <person name="Giannoukos G."/>
            <person name="Goode T."/>
            <person name="Graham J."/>
            <person name="Grandbois E."/>
            <person name="Grewal S."/>
            <person name="Gyaltsen K."/>
            <person name="Hafez N."/>
            <person name="Hagos B."/>
            <person name="Hall J."/>
            <person name="Henson C."/>
            <person name="Hollinger A."/>
            <person name="Honan T."/>
            <person name="Huard M.D."/>
            <person name="Hughes L."/>
            <person name="Hurhula B."/>
            <person name="Husby M.E."/>
            <person name="Kamat A."/>
            <person name="Kanga B."/>
            <person name="Kashin S."/>
            <person name="Khazanovich D."/>
            <person name="Kisner P."/>
            <person name="Lance K."/>
            <person name="Lara M."/>
            <person name="Lee W."/>
            <person name="Lennon N."/>
            <person name="Letendre F."/>
            <person name="LeVine R."/>
            <person name="Lipovsky A."/>
            <person name="Liu X."/>
            <person name="Liu J."/>
            <person name="Liu S."/>
            <person name="Lokyitsang T."/>
            <person name="Lokyitsang Y."/>
            <person name="Lubonja R."/>
            <person name="Lui A."/>
            <person name="MacDonald P."/>
            <person name="Magnisalis V."/>
            <person name="Maru K."/>
            <person name="Matthews C."/>
            <person name="McCusker W."/>
            <person name="McDonough S."/>
            <person name="Mehta T."/>
            <person name="Meldrim J."/>
            <person name="Meneus L."/>
            <person name="Mihai O."/>
            <person name="Mihalev A."/>
            <person name="Mihova T."/>
            <person name="Mittelman R."/>
            <person name="Mlenga V."/>
            <person name="Montmayeur A."/>
            <person name="Mulrain L."/>
            <person name="Navidi A."/>
            <person name="Naylor J."/>
            <person name="Negash T."/>
            <person name="Nguyen T."/>
            <person name="Nguyen N."/>
            <person name="Nicol R."/>
            <person name="Norbu C."/>
            <person name="Norbu N."/>
            <person name="Novod N."/>
            <person name="O'Neill B."/>
            <person name="Osman S."/>
            <person name="Markiewicz E."/>
            <person name="Oyono O.L."/>
            <person name="Patti C."/>
            <person name="Phunkhang P."/>
            <person name="Pierre F."/>
            <person name="Priest M."/>
            <person name="Raghuraman S."/>
            <person name="Rege F."/>
            <person name="Reyes R."/>
            <person name="Rise C."/>
            <person name="Rogov P."/>
            <person name="Ross K."/>
            <person name="Ryan E."/>
            <person name="Settipalli S."/>
            <person name="Shea T."/>
            <person name="Sherpa N."/>
            <person name="Shi L."/>
            <person name="Shih D."/>
            <person name="Sparrow T."/>
            <person name="Spaulding J."/>
            <person name="Stalker J."/>
            <person name="Stange-Thomann N."/>
            <person name="Stavropoulos S."/>
            <person name="Stone C."/>
            <person name="Strader C."/>
            <person name="Tesfaye S."/>
            <person name="Thomson T."/>
            <person name="Thoulutsang Y."/>
            <person name="Thoulutsang D."/>
            <person name="Topham K."/>
            <person name="Topping I."/>
            <person name="Tsamla T."/>
            <person name="Vassiliev H."/>
            <person name="Vo A."/>
            <person name="Wangchuk T."/>
            <person name="Wangdi T."/>
            <person name="Weiand M."/>
            <person name="Wilkinson J."/>
            <person name="Wilson A."/>
            <person name="Yadav S."/>
            <person name="Young G."/>
            <person name="Yu Q."/>
            <person name="Zembek L."/>
            <person name="Zhong D."/>
            <person name="Zimmer A."/>
            <person name="Zwirko Z."/>
            <person name="Jaffe D.B."/>
            <person name="Alvarez P."/>
            <person name="Brockman W."/>
            <person name="Butler J."/>
            <person name="Chin C."/>
            <person name="Gnerre S."/>
            <person name="Grabherr M."/>
            <person name="Kleber M."/>
            <person name="Mauceli E."/>
            <person name="MacCallum I."/>
        </authorList>
    </citation>
    <scope>NUCLEOTIDE SEQUENCE [LARGE SCALE GENOMIC DNA]</scope>
    <source>
        <strain evidence="1 2">TSC#14021-0224.01</strain>
    </source>
</reference>
<dbReference type="AlphaFoldDB" id="B3NPA6"/>
<gene>
    <name evidence="1" type="primary">Dere\GG22836</name>
    <name evidence="1" type="synonym">dere_GLEANR_7529</name>
    <name evidence="1" type="synonym">GG22836</name>
    <name evidence="1" type="ORF">Dere_GG22836</name>
</gene>
<reference evidence="1 2" key="2">
    <citation type="journal article" date="2008" name="Bioinformatics">
        <title>Assembly reconciliation.</title>
        <authorList>
            <person name="Zimin A.V."/>
            <person name="Smith D.R."/>
            <person name="Sutton G."/>
            <person name="Yorke J.A."/>
        </authorList>
    </citation>
    <scope>NUCLEOTIDE SEQUENCE [LARGE SCALE GENOMIC DNA]</scope>
    <source>
        <strain evidence="1 2">TSC#14021-0224.01</strain>
    </source>
</reference>
<name>B3NPA6_DROER</name>
<dbReference type="HOGENOM" id="CLU_2111358_0_0_1"/>
<sequence length="105" mass="12242">MANHSGRPTFRSRFCTAFNHEVDDPNEYMVHFAKRRKDELIIESQVCGWCYKLHYENCEKPKFRSRLPKLSNVRITQLCTLMAAGEVRNVARNAAKTCLMLFSIT</sequence>
<evidence type="ECO:0000313" key="2">
    <source>
        <dbReference type="Proteomes" id="UP000008711"/>
    </source>
</evidence>
<evidence type="ECO:0000313" key="1">
    <source>
        <dbReference type="EMBL" id="EDV56769.2"/>
    </source>
</evidence>
<dbReference type="EMBL" id="CH954179">
    <property type="protein sequence ID" value="EDV56769.2"/>
    <property type="molecule type" value="Genomic_DNA"/>
</dbReference>
<proteinExistence type="predicted"/>
<accession>B3NPA6</accession>
<dbReference type="Proteomes" id="UP000008711">
    <property type="component" value="Unassembled WGS sequence"/>
</dbReference>
<protein>
    <submittedName>
        <fullName evidence="1">Uncharacterized protein</fullName>
    </submittedName>
</protein>
<dbReference type="OrthoDB" id="7870923at2759"/>
<keyword evidence="2" id="KW-1185">Reference proteome</keyword>
<organism evidence="1 2">
    <name type="scientific">Drosophila erecta</name>
    <name type="common">Fruit fly</name>
    <dbReference type="NCBI Taxonomy" id="7220"/>
    <lineage>
        <taxon>Eukaryota</taxon>
        <taxon>Metazoa</taxon>
        <taxon>Ecdysozoa</taxon>
        <taxon>Arthropoda</taxon>
        <taxon>Hexapoda</taxon>
        <taxon>Insecta</taxon>
        <taxon>Pterygota</taxon>
        <taxon>Neoptera</taxon>
        <taxon>Endopterygota</taxon>
        <taxon>Diptera</taxon>
        <taxon>Brachycera</taxon>
        <taxon>Muscomorpha</taxon>
        <taxon>Ephydroidea</taxon>
        <taxon>Drosophilidae</taxon>
        <taxon>Drosophila</taxon>
        <taxon>Sophophora</taxon>
    </lineage>
</organism>